<dbReference type="PROSITE" id="PS50929">
    <property type="entry name" value="ABC_TM1F"/>
    <property type="match status" value="1"/>
</dbReference>
<dbReference type="CDD" id="cd07346">
    <property type="entry name" value="ABC_6TM_exporters"/>
    <property type="match status" value="1"/>
</dbReference>
<accession>A0AAU9DFN1</accession>
<protein>
    <submittedName>
        <fullName evidence="12">ABC transporter ATP-binding protein</fullName>
    </submittedName>
</protein>
<dbReference type="PROSITE" id="PS00211">
    <property type="entry name" value="ABC_TRANSPORTER_1"/>
    <property type="match status" value="1"/>
</dbReference>
<evidence type="ECO:0000256" key="4">
    <source>
        <dbReference type="ARBA" id="ARBA00022692"/>
    </source>
</evidence>
<dbReference type="FunFam" id="3.40.50.300:FF:000299">
    <property type="entry name" value="ABC transporter ATP-binding protein/permease"/>
    <property type="match status" value="1"/>
</dbReference>
<evidence type="ECO:0000256" key="6">
    <source>
        <dbReference type="ARBA" id="ARBA00022840"/>
    </source>
</evidence>
<reference evidence="12 13" key="1">
    <citation type="submission" date="2022-11" db="EMBL/GenBank/DDBJ databases">
        <title>Haliovirga abyssi gen. nov., sp. nov., a mesophilic fermentative bacterium isolated from the Iheya North hydrothermal field and the proposal of Haliovirgaceae fam. nov.</title>
        <authorList>
            <person name="Miyazaki U."/>
            <person name="Tame A."/>
            <person name="Miyazaki J."/>
            <person name="Takai K."/>
            <person name="Sawayama S."/>
            <person name="Kitajima M."/>
            <person name="Okamoto A."/>
            <person name="Nakagawa S."/>
        </authorList>
    </citation>
    <scope>NUCLEOTIDE SEQUENCE [LARGE SCALE GENOMIC DNA]</scope>
    <source>
        <strain evidence="12 13">IC12</strain>
    </source>
</reference>
<dbReference type="EMBL" id="AP027059">
    <property type="protein sequence ID" value="BDU49454.1"/>
    <property type="molecule type" value="Genomic_DNA"/>
</dbReference>
<organism evidence="12 13">
    <name type="scientific">Haliovirga abyssi</name>
    <dbReference type="NCBI Taxonomy" id="2996794"/>
    <lineage>
        <taxon>Bacteria</taxon>
        <taxon>Fusobacteriati</taxon>
        <taxon>Fusobacteriota</taxon>
        <taxon>Fusobacteriia</taxon>
        <taxon>Fusobacteriales</taxon>
        <taxon>Haliovirgaceae</taxon>
        <taxon>Haliovirga</taxon>
    </lineage>
</organism>
<keyword evidence="4 9" id="KW-0812">Transmembrane</keyword>
<dbReference type="KEGG" id="haby:HLVA_00230"/>
<dbReference type="Gene3D" id="3.40.50.300">
    <property type="entry name" value="P-loop containing nucleotide triphosphate hydrolases"/>
    <property type="match status" value="1"/>
</dbReference>
<feature type="transmembrane region" description="Helical" evidence="9">
    <location>
        <begin position="140"/>
        <end position="160"/>
    </location>
</feature>
<evidence type="ECO:0000256" key="2">
    <source>
        <dbReference type="ARBA" id="ARBA00022448"/>
    </source>
</evidence>
<dbReference type="PANTHER" id="PTHR43394:SF1">
    <property type="entry name" value="ATP-BINDING CASSETTE SUB-FAMILY B MEMBER 10, MITOCHONDRIAL"/>
    <property type="match status" value="1"/>
</dbReference>
<keyword evidence="2" id="KW-0813">Transport</keyword>
<feature type="domain" description="ABC transporter" evidence="10">
    <location>
        <begin position="338"/>
        <end position="571"/>
    </location>
</feature>
<keyword evidence="3" id="KW-1003">Cell membrane</keyword>
<evidence type="ECO:0000313" key="12">
    <source>
        <dbReference type="EMBL" id="BDU49454.1"/>
    </source>
</evidence>
<dbReference type="AlphaFoldDB" id="A0AAU9DFN1"/>
<dbReference type="RefSeq" id="WP_307904413.1">
    <property type="nucleotide sequence ID" value="NZ_AP027059.1"/>
</dbReference>
<feature type="domain" description="ABC transmembrane type-1" evidence="11">
    <location>
        <begin position="27"/>
        <end position="301"/>
    </location>
</feature>
<dbReference type="Gene3D" id="1.20.1560.10">
    <property type="entry name" value="ABC transporter type 1, transmembrane domain"/>
    <property type="match status" value="1"/>
</dbReference>
<dbReference type="PANTHER" id="PTHR43394">
    <property type="entry name" value="ATP-DEPENDENT PERMEASE MDL1, MITOCHONDRIAL"/>
    <property type="match status" value="1"/>
</dbReference>
<dbReference type="InterPro" id="IPR027417">
    <property type="entry name" value="P-loop_NTPase"/>
</dbReference>
<dbReference type="InterPro" id="IPR003439">
    <property type="entry name" value="ABC_transporter-like_ATP-bd"/>
</dbReference>
<keyword evidence="7 9" id="KW-1133">Transmembrane helix</keyword>
<dbReference type="GO" id="GO:0005524">
    <property type="term" value="F:ATP binding"/>
    <property type="evidence" value="ECO:0007669"/>
    <property type="project" value="UniProtKB-KW"/>
</dbReference>
<dbReference type="InterPro" id="IPR036640">
    <property type="entry name" value="ABC1_TM_sf"/>
</dbReference>
<feature type="transmembrane region" description="Helical" evidence="9">
    <location>
        <begin position="166"/>
        <end position="183"/>
    </location>
</feature>
<evidence type="ECO:0000256" key="8">
    <source>
        <dbReference type="ARBA" id="ARBA00023136"/>
    </source>
</evidence>
<dbReference type="Pfam" id="PF00664">
    <property type="entry name" value="ABC_membrane"/>
    <property type="match status" value="1"/>
</dbReference>
<feature type="transmembrane region" description="Helical" evidence="9">
    <location>
        <begin position="20"/>
        <end position="40"/>
    </location>
</feature>
<comment type="subcellular location">
    <subcellularLocation>
        <location evidence="1">Cell membrane</location>
        <topology evidence="1">Multi-pass membrane protein</topology>
    </subcellularLocation>
</comment>
<keyword evidence="5" id="KW-0547">Nucleotide-binding</keyword>
<dbReference type="SUPFAM" id="SSF90123">
    <property type="entry name" value="ABC transporter transmembrane region"/>
    <property type="match status" value="1"/>
</dbReference>
<dbReference type="InterPro" id="IPR017871">
    <property type="entry name" value="ABC_transporter-like_CS"/>
</dbReference>
<evidence type="ECO:0000256" key="3">
    <source>
        <dbReference type="ARBA" id="ARBA00022475"/>
    </source>
</evidence>
<dbReference type="InterPro" id="IPR039421">
    <property type="entry name" value="Type_1_exporter"/>
</dbReference>
<dbReference type="InterPro" id="IPR011527">
    <property type="entry name" value="ABC1_TM_dom"/>
</dbReference>
<dbReference type="GO" id="GO:0016887">
    <property type="term" value="F:ATP hydrolysis activity"/>
    <property type="evidence" value="ECO:0007669"/>
    <property type="project" value="InterPro"/>
</dbReference>
<dbReference type="GO" id="GO:0005886">
    <property type="term" value="C:plasma membrane"/>
    <property type="evidence" value="ECO:0007669"/>
    <property type="project" value="UniProtKB-SubCell"/>
</dbReference>
<keyword evidence="6 12" id="KW-0067">ATP-binding</keyword>
<gene>
    <name evidence="12" type="ORF">HLVA_00230</name>
</gene>
<evidence type="ECO:0000259" key="11">
    <source>
        <dbReference type="PROSITE" id="PS50929"/>
    </source>
</evidence>
<dbReference type="GO" id="GO:0015421">
    <property type="term" value="F:ABC-type oligopeptide transporter activity"/>
    <property type="evidence" value="ECO:0007669"/>
    <property type="project" value="TreeGrafter"/>
</dbReference>
<keyword evidence="8 9" id="KW-0472">Membrane</keyword>
<evidence type="ECO:0000313" key="13">
    <source>
        <dbReference type="Proteomes" id="UP001321582"/>
    </source>
</evidence>
<name>A0AAU9DFN1_9FUSO</name>
<evidence type="ECO:0000259" key="10">
    <source>
        <dbReference type="PROSITE" id="PS50893"/>
    </source>
</evidence>
<dbReference type="Pfam" id="PF00005">
    <property type="entry name" value="ABC_tran"/>
    <property type="match status" value="1"/>
</dbReference>
<dbReference type="Proteomes" id="UP001321582">
    <property type="component" value="Chromosome"/>
</dbReference>
<proteinExistence type="predicted"/>
<dbReference type="InterPro" id="IPR003593">
    <property type="entry name" value="AAA+_ATPase"/>
</dbReference>
<dbReference type="PROSITE" id="PS50893">
    <property type="entry name" value="ABC_TRANSPORTER_2"/>
    <property type="match status" value="1"/>
</dbReference>
<evidence type="ECO:0000256" key="1">
    <source>
        <dbReference type="ARBA" id="ARBA00004651"/>
    </source>
</evidence>
<keyword evidence="13" id="KW-1185">Reference proteome</keyword>
<evidence type="ECO:0000256" key="7">
    <source>
        <dbReference type="ARBA" id="ARBA00022989"/>
    </source>
</evidence>
<evidence type="ECO:0000256" key="9">
    <source>
        <dbReference type="SAM" id="Phobius"/>
    </source>
</evidence>
<sequence length="583" mass="66858">MNYITTVKEIFKFMRYLKPFYKFQFSIMFVLLISTILGLINPLVYKMVVDDFFIGKNIEILYFAIAIQIIVFIFTKILSISKEYLSAYMGNFISMTMRKNAFDKIMKAEASEMNKINIGEIFVTFDNDILAIENAITGTIINLILTLFNFITNTLVMFLLSWKYGIVVFLVIPFQLINNNIWIKHVMEKNKAIRKSVSEMFEFVNEAFSNMKYLKLLTKENFARRVFFKRNSNMVIKIFDSLKISWITGTISEVIGLGDSIFLLIVGGGLIYKGEITLGTYMALMSYSGTAKGSFMSLLNFNINMAPVMISIERLEKLLQLSQDNLKGEKPKEFSGDIELKNLDFYYEENNYILKEFELKIKRGEKLALIGESGSGKSTIINLIMGLYNPINGEIRVNGYELRELDKRYFRKKIGIVSQDSFFFSDNIRNNLLLGDKAKDEEIMRVCKICQIDKFINDSPNGLETLLEFGGTNLSGGQRQRLSIARMLLRQPEIIILDEATSALDNITEACILKSLEEELKTKTVITIAHRLSTIESSDRIIVLKDGVIVEEGTHEILLEKRGDYYNLQKLRSEDKANDENSA</sequence>
<dbReference type="SUPFAM" id="SSF52540">
    <property type="entry name" value="P-loop containing nucleoside triphosphate hydrolases"/>
    <property type="match status" value="1"/>
</dbReference>
<dbReference type="SMART" id="SM00382">
    <property type="entry name" value="AAA"/>
    <property type="match status" value="1"/>
</dbReference>
<feature type="transmembrane region" description="Helical" evidence="9">
    <location>
        <begin position="60"/>
        <end position="79"/>
    </location>
</feature>
<evidence type="ECO:0000256" key="5">
    <source>
        <dbReference type="ARBA" id="ARBA00022741"/>
    </source>
</evidence>